<reference evidence="1" key="2">
    <citation type="journal article" date="2022" name="New Phytol.">
        <title>Evolutionary transition to the ectomycorrhizal habit in the genomes of a hyperdiverse lineage of mushroom-forming fungi.</title>
        <authorList>
            <person name="Looney B."/>
            <person name="Miyauchi S."/>
            <person name="Morin E."/>
            <person name="Drula E."/>
            <person name="Courty P.E."/>
            <person name="Kohler A."/>
            <person name="Kuo A."/>
            <person name="LaButti K."/>
            <person name="Pangilinan J."/>
            <person name="Lipzen A."/>
            <person name="Riley R."/>
            <person name="Andreopoulos W."/>
            <person name="He G."/>
            <person name="Johnson J."/>
            <person name="Nolan M."/>
            <person name="Tritt A."/>
            <person name="Barry K.W."/>
            <person name="Grigoriev I.V."/>
            <person name="Nagy L.G."/>
            <person name="Hibbett D."/>
            <person name="Henrissat B."/>
            <person name="Matheny P.B."/>
            <person name="Labbe J."/>
            <person name="Martin F.M."/>
        </authorList>
    </citation>
    <scope>NUCLEOTIDE SEQUENCE</scope>
    <source>
        <strain evidence="1">HHB10654</strain>
    </source>
</reference>
<comment type="caution">
    <text evidence="1">The sequence shown here is derived from an EMBL/GenBank/DDBJ whole genome shotgun (WGS) entry which is preliminary data.</text>
</comment>
<dbReference type="EMBL" id="MU277199">
    <property type="protein sequence ID" value="KAI0064412.1"/>
    <property type="molecule type" value="Genomic_DNA"/>
</dbReference>
<proteinExistence type="predicted"/>
<organism evidence="1 2">
    <name type="scientific">Artomyces pyxidatus</name>
    <dbReference type="NCBI Taxonomy" id="48021"/>
    <lineage>
        <taxon>Eukaryota</taxon>
        <taxon>Fungi</taxon>
        <taxon>Dikarya</taxon>
        <taxon>Basidiomycota</taxon>
        <taxon>Agaricomycotina</taxon>
        <taxon>Agaricomycetes</taxon>
        <taxon>Russulales</taxon>
        <taxon>Auriscalpiaceae</taxon>
        <taxon>Artomyces</taxon>
    </lineage>
</organism>
<gene>
    <name evidence="1" type="ORF">BV25DRAFT_1800909</name>
</gene>
<reference evidence="1" key="1">
    <citation type="submission" date="2021-03" db="EMBL/GenBank/DDBJ databases">
        <authorList>
            <consortium name="DOE Joint Genome Institute"/>
            <person name="Ahrendt S."/>
            <person name="Looney B.P."/>
            <person name="Miyauchi S."/>
            <person name="Morin E."/>
            <person name="Drula E."/>
            <person name="Courty P.E."/>
            <person name="Chicoki N."/>
            <person name="Fauchery L."/>
            <person name="Kohler A."/>
            <person name="Kuo A."/>
            <person name="Labutti K."/>
            <person name="Pangilinan J."/>
            <person name="Lipzen A."/>
            <person name="Riley R."/>
            <person name="Andreopoulos W."/>
            <person name="He G."/>
            <person name="Johnson J."/>
            <person name="Barry K.W."/>
            <person name="Grigoriev I.V."/>
            <person name="Nagy L."/>
            <person name="Hibbett D."/>
            <person name="Henrissat B."/>
            <person name="Matheny P.B."/>
            <person name="Labbe J."/>
            <person name="Martin F."/>
        </authorList>
    </citation>
    <scope>NUCLEOTIDE SEQUENCE</scope>
    <source>
        <strain evidence="1">HHB10654</strain>
    </source>
</reference>
<dbReference type="Proteomes" id="UP000814140">
    <property type="component" value="Unassembled WGS sequence"/>
</dbReference>
<protein>
    <submittedName>
        <fullName evidence="1">Alpha/beta-hydrolase</fullName>
    </submittedName>
</protein>
<keyword evidence="2" id="KW-1185">Reference proteome</keyword>
<evidence type="ECO:0000313" key="1">
    <source>
        <dbReference type="EMBL" id="KAI0064412.1"/>
    </source>
</evidence>
<name>A0ACB8T7B9_9AGAM</name>
<evidence type="ECO:0000313" key="2">
    <source>
        <dbReference type="Proteomes" id="UP000814140"/>
    </source>
</evidence>
<sequence>MLDTTDFLFSQEGLVFPVKRCRPKNNLPRSSEAEFVLLFVHGIGTHKETWLPTIEHLFELQSRRDGVRTGVIEAWIVEVGNHGEAAVVNEAILLERPGSLADHQTSRMILRLLRSDLLNGKKTIIVGHSGGACVGTFATLGCSLQDLPIHAMIVVEPAMITREFYTVLQSQETSLVKTLVEMAKTRKDVWPSRAAARKWLSKRPPWQRWDPRVLDRFVSHGFRDLPTATYPDLKEGVTLCCTRAQEALWYSLQEDGVNALERLSELSTVIPVHCVFGSIPDVTSKWMKQDIVDSCKGASVTVVKGAGHFVPQEDPENLASALWTVLHSQRGHVTKVKL</sequence>
<accession>A0ACB8T7B9</accession>